<dbReference type="Pfam" id="PF17107">
    <property type="entry name" value="SesA"/>
    <property type="match status" value="1"/>
</dbReference>
<evidence type="ECO:0000259" key="1">
    <source>
        <dbReference type="Pfam" id="PF17107"/>
    </source>
</evidence>
<protein>
    <recommendedName>
        <fullName evidence="1">NACHT-NTPase and P-loop NTPases N-terminal domain-containing protein</fullName>
    </recommendedName>
</protein>
<dbReference type="AlphaFoldDB" id="A0A9N9US20"/>
<comment type="caution">
    <text evidence="2">The sequence shown here is derived from an EMBL/GenBank/DDBJ whole genome shotgun (WGS) entry which is preliminary data.</text>
</comment>
<dbReference type="InterPro" id="IPR031352">
    <property type="entry name" value="SesA"/>
</dbReference>
<feature type="domain" description="NACHT-NTPase and P-loop NTPases N-terminal" evidence="1">
    <location>
        <begin position="10"/>
        <end position="128"/>
    </location>
</feature>
<dbReference type="Proteomes" id="UP000754883">
    <property type="component" value="Unassembled WGS sequence"/>
</dbReference>
<keyword evidence="3" id="KW-1185">Reference proteome</keyword>
<dbReference type="EMBL" id="CABFNO020001546">
    <property type="protein sequence ID" value="CAG9998190.1"/>
    <property type="molecule type" value="Genomic_DNA"/>
</dbReference>
<evidence type="ECO:0000313" key="2">
    <source>
        <dbReference type="EMBL" id="CAG9998190.1"/>
    </source>
</evidence>
<name>A0A9N9US20_9HYPO</name>
<accession>A0A9N9US20</accession>
<sequence>MSDVFGLLGTTITSFDIILTLRQRYMEAKEVPGAFPEVLQRMEIARRTLQKVQDKASNGIPSDDDGVTLQLVQACKEKTDKLEVIFDKAAPVEGASPIKKYRRILEHMKNSEKVEDLAKSIFRDLQILTQRWSMDAVTQSELKEALEKLEQVEPSIRDSASTVYGSGVILHNYSTVRPVPDIPSPLASTVDII</sequence>
<reference evidence="2" key="1">
    <citation type="submission" date="2021-10" db="EMBL/GenBank/DDBJ databases">
        <authorList>
            <person name="Piombo E."/>
        </authorList>
    </citation>
    <scope>NUCLEOTIDE SEQUENCE</scope>
</reference>
<gene>
    <name evidence="2" type="ORF">CBYS24578_00003514</name>
</gene>
<dbReference type="OrthoDB" id="674604at2759"/>
<evidence type="ECO:0000313" key="3">
    <source>
        <dbReference type="Proteomes" id="UP000754883"/>
    </source>
</evidence>
<proteinExistence type="predicted"/>
<organism evidence="2 3">
    <name type="scientific">Clonostachys byssicola</name>
    <dbReference type="NCBI Taxonomy" id="160290"/>
    <lineage>
        <taxon>Eukaryota</taxon>
        <taxon>Fungi</taxon>
        <taxon>Dikarya</taxon>
        <taxon>Ascomycota</taxon>
        <taxon>Pezizomycotina</taxon>
        <taxon>Sordariomycetes</taxon>
        <taxon>Hypocreomycetidae</taxon>
        <taxon>Hypocreales</taxon>
        <taxon>Bionectriaceae</taxon>
        <taxon>Clonostachys</taxon>
    </lineage>
</organism>